<sequence>MSTDKPHSFGYCSLVQYVCLPFISRFLDSIVGKSSEKLKLSVTPTRDEMDFGDQTIINNNDAAQPVTIFLHNPVHFCWVMLLDQKMGLGEAYMAGDWSAHPDPKELLKLLIRAKSMHP</sequence>
<dbReference type="AlphaFoldDB" id="A0A3P7JJB2"/>
<name>A0A3P7JJB2_STRVU</name>
<dbReference type="EMBL" id="UYYB01123818">
    <property type="protein sequence ID" value="VDM83546.1"/>
    <property type="molecule type" value="Genomic_DNA"/>
</dbReference>
<keyword evidence="2" id="KW-1185">Reference proteome</keyword>
<protein>
    <submittedName>
        <fullName evidence="1">Uncharacterized protein</fullName>
    </submittedName>
</protein>
<dbReference type="OrthoDB" id="10538869at2759"/>
<proteinExistence type="predicted"/>
<accession>A0A3P7JJB2</accession>
<gene>
    <name evidence="1" type="ORF">SVUK_LOCUS18544</name>
</gene>
<organism evidence="1 2">
    <name type="scientific">Strongylus vulgaris</name>
    <name type="common">Blood worm</name>
    <dbReference type="NCBI Taxonomy" id="40348"/>
    <lineage>
        <taxon>Eukaryota</taxon>
        <taxon>Metazoa</taxon>
        <taxon>Ecdysozoa</taxon>
        <taxon>Nematoda</taxon>
        <taxon>Chromadorea</taxon>
        <taxon>Rhabditida</taxon>
        <taxon>Rhabditina</taxon>
        <taxon>Rhabditomorpha</taxon>
        <taxon>Strongyloidea</taxon>
        <taxon>Strongylidae</taxon>
        <taxon>Strongylus</taxon>
    </lineage>
</organism>
<evidence type="ECO:0000313" key="1">
    <source>
        <dbReference type="EMBL" id="VDM83546.1"/>
    </source>
</evidence>
<evidence type="ECO:0000313" key="2">
    <source>
        <dbReference type="Proteomes" id="UP000270094"/>
    </source>
</evidence>
<dbReference type="Proteomes" id="UP000270094">
    <property type="component" value="Unassembled WGS sequence"/>
</dbReference>
<reference evidence="1 2" key="1">
    <citation type="submission" date="2018-11" db="EMBL/GenBank/DDBJ databases">
        <authorList>
            <consortium name="Pathogen Informatics"/>
        </authorList>
    </citation>
    <scope>NUCLEOTIDE SEQUENCE [LARGE SCALE GENOMIC DNA]</scope>
</reference>